<accession>A0ABQ1RNI3</accession>
<evidence type="ECO:0000313" key="3">
    <source>
        <dbReference type="EMBL" id="GGD75838.1"/>
    </source>
</evidence>
<feature type="region of interest" description="Disordered" evidence="1">
    <location>
        <begin position="68"/>
        <end position="98"/>
    </location>
</feature>
<evidence type="ECO:0000313" key="4">
    <source>
        <dbReference type="Proteomes" id="UP000597138"/>
    </source>
</evidence>
<protein>
    <recommendedName>
        <fullName evidence="2">Acyl-CoA dehydrogenase/oxidase N-terminal domain-containing protein</fullName>
    </recommendedName>
</protein>
<dbReference type="Gene3D" id="1.10.540.10">
    <property type="entry name" value="Acyl-CoA dehydrogenase/oxidase, N-terminal domain"/>
    <property type="match status" value="1"/>
</dbReference>
<feature type="compositionally biased region" description="Polar residues" evidence="1">
    <location>
        <begin position="89"/>
        <end position="98"/>
    </location>
</feature>
<dbReference type="InterPro" id="IPR013786">
    <property type="entry name" value="AcylCoA_DH/ox_N"/>
</dbReference>
<evidence type="ECO:0000256" key="1">
    <source>
        <dbReference type="SAM" id="MobiDB-lite"/>
    </source>
</evidence>
<comment type="caution">
    <text evidence="3">The sequence shown here is derived from an EMBL/GenBank/DDBJ whole genome shotgun (WGS) entry which is preliminary data.</text>
</comment>
<dbReference type="Pfam" id="PF02771">
    <property type="entry name" value="Acyl-CoA_dh_N"/>
    <property type="match status" value="1"/>
</dbReference>
<gene>
    <name evidence="3" type="ORF">GCM10010985_32960</name>
</gene>
<dbReference type="InterPro" id="IPR037069">
    <property type="entry name" value="AcylCoA_DH/ox_N_sf"/>
</dbReference>
<reference evidence="4" key="1">
    <citation type="journal article" date="2019" name="Int. J. Syst. Evol. Microbiol.">
        <title>The Global Catalogue of Microorganisms (GCM) 10K type strain sequencing project: providing services to taxonomists for standard genome sequencing and annotation.</title>
        <authorList>
            <consortium name="The Broad Institute Genomics Platform"/>
            <consortium name="The Broad Institute Genome Sequencing Center for Infectious Disease"/>
            <person name="Wu L."/>
            <person name="Ma J."/>
        </authorList>
    </citation>
    <scope>NUCLEOTIDE SEQUENCE [LARGE SCALE GENOMIC DNA]</scope>
    <source>
        <strain evidence="4">CGMCC 1.11013</strain>
    </source>
</reference>
<feature type="compositionally biased region" description="Low complexity" evidence="1">
    <location>
        <begin position="68"/>
        <end position="80"/>
    </location>
</feature>
<dbReference type="SUPFAM" id="SSF56645">
    <property type="entry name" value="Acyl-CoA dehydrogenase NM domain-like"/>
    <property type="match status" value="1"/>
</dbReference>
<dbReference type="EMBL" id="BMEG01000005">
    <property type="protein sequence ID" value="GGD75838.1"/>
    <property type="molecule type" value="Genomic_DNA"/>
</dbReference>
<name>A0ABQ1RNI3_9BURK</name>
<dbReference type="Proteomes" id="UP000597138">
    <property type="component" value="Unassembled WGS sequence"/>
</dbReference>
<feature type="domain" description="Acyl-CoA dehydrogenase/oxidase N-terminal" evidence="2">
    <location>
        <begin position="10"/>
        <end position="67"/>
    </location>
</feature>
<organism evidence="3 4">
    <name type="scientific">Caballeronia grimmiae</name>
    <dbReference type="NCBI Taxonomy" id="1071679"/>
    <lineage>
        <taxon>Bacteria</taxon>
        <taxon>Pseudomonadati</taxon>
        <taxon>Pseudomonadota</taxon>
        <taxon>Betaproteobacteria</taxon>
        <taxon>Burkholderiales</taxon>
        <taxon>Burkholderiaceae</taxon>
        <taxon>Caballeronia</taxon>
    </lineage>
</organism>
<evidence type="ECO:0000259" key="2">
    <source>
        <dbReference type="Pfam" id="PF02771"/>
    </source>
</evidence>
<proteinExistence type="predicted"/>
<sequence>MTDTTNPFFTEQQTLIRDSARRVAREIVAPTAAERDLTSAWPRKELKALAELGFLGMLIPEQYGAPARASWSSASHSTKSPRSMPALPRSSTCTTSRR</sequence>
<keyword evidence="4" id="KW-1185">Reference proteome</keyword>
<dbReference type="InterPro" id="IPR009100">
    <property type="entry name" value="AcylCoA_DH/oxidase_NM_dom_sf"/>
</dbReference>